<gene>
    <name evidence="1" type="ORF">Poly30_48030</name>
</gene>
<evidence type="ECO:0000313" key="2">
    <source>
        <dbReference type="Proteomes" id="UP000320390"/>
    </source>
</evidence>
<organism evidence="1 2">
    <name type="scientific">Saltatorellus ferox</name>
    <dbReference type="NCBI Taxonomy" id="2528018"/>
    <lineage>
        <taxon>Bacteria</taxon>
        <taxon>Pseudomonadati</taxon>
        <taxon>Planctomycetota</taxon>
        <taxon>Planctomycetia</taxon>
        <taxon>Planctomycetia incertae sedis</taxon>
        <taxon>Saltatorellus</taxon>
    </lineage>
</organism>
<dbReference type="Proteomes" id="UP000320390">
    <property type="component" value="Chromosome"/>
</dbReference>
<protein>
    <submittedName>
        <fullName evidence="1">Uncharacterized protein</fullName>
    </submittedName>
</protein>
<dbReference type="AlphaFoldDB" id="A0A518EYS6"/>
<proteinExistence type="predicted"/>
<dbReference type="RefSeq" id="WP_145203294.1">
    <property type="nucleotide sequence ID" value="NZ_CP036434.1"/>
</dbReference>
<sequence>MILQVADDSQTTISTSVGSGGVERVAFDNADVVSRLFYFRVSYFEVLGCVDYGVEMTTQPGCNQDDMISNLGCFDGTILNGSFPQGQPINLVLQPSANDFFEYRALPPLATLNVTIEFDHDVADLDLSGSRLTQAGCSLLEASASTTDVETISVFNDTGVPIDVNIEAAWSGSAVGAPCTTYSFVYDVQPGSSPCVPDDAFESNDHACDAAPLSIGVYSDLRVGDGVPDIFEVLVPGDSIGTFAVDYDPTMGDVELALYEGSFDCGLLTPVGSSASGTGYEEVFVNRVGLPSRLVYVEVLYPTSDGGCTSYDLTIGEGNPNSIGERICVGEPNSTGLSSQVAGLGSINVADNAVILACSGLPPQTFGYFFNSRGYGFVANPAGSSGNICIAGGGSGRYVGPGEIQNSGQGSDVFLSVDLSATPNSSSGFVSVAPGETWYLQYWHRDASPAGATSNFSGAIRVRFL</sequence>
<dbReference type="OrthoDB" id="288350at2"/>
<name>A0A518EYS6_9BACT</name>
<reference evidence="1 2" key="1">
    <citation type="submission" date="2019-02" db="EMBL/GenBank/DDBJ databases">
        <title>Deep-cultivation of Planctomycetes and their phenomic and genomic characterization uncovers novel biology.</title>
        <authorList>
            <person name="Wiegand S."/>
            <person name="Jogler M."/>
            <person name="Boedeker C."/>
            <person name="Pinto D."/>
            <person name="Vollmers J."/>
            <person name="Rivas-Marin E."/>
            <person name="Kohn T."/>
            <person name="Peeters S.H."/>
            <person name="Heuer A."/>
            <person name="Rast P."/>
            <person name="Oberbeckmann S."/>
            <person name="Bunk B."/>
            <person name="Jeske O."/>
            <person name="Meyerdierks A."/>
            <person name="Storesund J.E."/>
            <person name="Kallscheuer N."/>
            <person name="Luecker S."/>
            <person name="Lage O.M."/>
            <person name="Pohl T."/>
            <person name="Merkel B.J."/>
            <person name="Hornburger P."/>
            <person name="Mueller R.-W."/>
            <person name="Bruemmer F."/>
            <person name="Labrenz M."/>
            <person name="Spormann A.M."/>
            <person name="Op den Camp H."/>
            <person name="Overmann J."/>
            <person name="Amann R."/>
            <person name="Jetten M.S.M."/>
            <person name="Mascher T."/>
            <person name="Medema M.H."/>
            <person name="Devos D.P."/>
            <person name="Kaster A.-K."/>
            <person name="Ovreas L."/>
            <person name="Rohde M."/>
            <person name="Galperin M.Y."/>
            <person name="Jogler C."/>
        </authorList>
    </citation>
    <scope>NUCLEOTIDE SEQUENCE [LARGE SCALE GENOMIC DNA]</scope>
    <source>
        <strain evidence="1 2">Poly30</strain>
    </source>
</reference>
<dbReference type="EMBL" id="CP036434">
    <property type="protein sequence ID" value="QDV09246.1"/>
    <property type="molecule type" value="Genomic_DNA"/>
</dbReference>
<keyword evidence="2" id="KW-1185">Reference proteome</keyword>
<accession>A0A518EYS6</accession>
<evidence type="ECO:0000313" key="1">
    <source>
        <dbReference type="EMBL" id="QDV09246.1"/>
    </source>
</evidence>